<dbReference type="AlphaFoldDB" id="A0A9P7YU20"/>
<sequence length="246" mass="28959">MHYSLAFGKIYDYSTNQENRRLWEESEESSDTIEERLEALTIDDSNASESRHGGMFDAPHAGPSQVYVDWQADRLCLINTHTLCPRDPDFDIDIVEDFISTCITNNLQRAACNLTRRVDKHNYEYNGLKYRLATIVSSFTLFVIQEPQRRTKYSERDYHSPKTRQPLRFLETDDPADGEKLNWTTSRDLYHVYNYLVNNYIAYLGGCLLPSMTKRMEDRHTWVEEQKNQAWEFGSKIELKWICSEL</sequence>
<dbReference type="Proteomes" id="UP000887226">
    <property type="component" value="Unassembled WGS sequence"/>
</dbReference>
<name>A0A9P7YU20_9HELO</name>
<comment type="caution">
    <text evidence="1">The sequence shown here is derived from an EMBL/GenBank/DDBJ whole genome shotgun (WGS) entry which is preliminary data.</text>
</comment>
<reference evidence="1" key="1">
    <citation type="journal article" date="2021" name="IMA Fungus">
        <title>Genomic characterization of three marine fungi, including Emericellopsis atlantica sp. nov. with signatures of a generalist lifestyle and marine biomass degradation.</title>
        <authorList>
            <person name="Hagestad O.C."/>
            <person name="Hou L."/>
            <person name="Andersen J.H."/>
            <person name="Hansen E.H."/>
            <person name="Altermark B."/>
            <person name="Li C."/>
            <person name="Kuhnert E."/>
            <person name="Cox R.J."/>
            <person name="Crous P.W."/>
            <person name="Spatafora J.W."/>
            <person name="Lail K."/>
            <person name="Amirebrahimi M."/>
            <person name="Lipzen A."/>
            <person name="Pangilinan J."/>
            <person name="Andreopoulos W."/>
            <person name="Hayes R.D."/>
            <person name="Ng V."/>
            <person name="Grigoriev I.V."/>
            <person name="Jackson S.A."/>
            <person name="Sutton T.D.S."/>
            <person name="Dobson A.D.W."/>
            <person name="Rama T."/>
        </authorList>
    </citation>
    <scope>NUCLEOTIDE SEQUENCE</scope>
    <source>
        <strain evidence="1">TRa3180A</strain>
    </source>
</reference>
<proteinExistence type="predicted"/>
<protein>
    <submittedName>
        <fullName evidence="1">Uncharacterized protein</fullName>
    </submittedName>
</protein>
<gene>
    <name evidence="1" type="ORF">BJ878DRAFT_336143</name>
</gene>
<evidence type="ECO:0000313" key="1">
    <source>
        <dbReference type="EMBL" id="KAG9239944.1"/>
    </source>
</evidence>
<evidence type="ECO:0000313" key="2">
    <source>
        <dbReference type="Proteomes" id="UP000887226"/>
    </source>
</evidence>
<dbReference type="EMBL" id="MU254696">
    <property type="protein sequence ID" value="KAG9239944.1"/>
    <property type="molecule type" value="Genomic_DNA"/>
</dbReference>
<organism evidence="1 2">
    <name type="scientific">Calycina marina</name>
    <dbReference type="NCBI Taxonomy" id="1763456"/>
    <lineage>
        <taxon>Eukaryota</taxon>
        <taxon>Fungi</taxon>
        <taxon>Dikarya</taxon>
        <taxon>Ascomycota</taxon>
        <taxon>Pezizomycotina</taxon>
        <taxon>Leotiomycetes</taxon>
        <taxon>Helotiales</taxon>
        <taxon>Pezizellaceae</taxon>
        <taxon>Calycina</taxon>
    </lineage>
</organism>
<keyword evidence="2" id="KW-1185">Reference proteome</keyword>
<accession>A0A9P7YU20</accession>